<dbReference type="Pfam" id="PF14286">
    <property type="entry name" value="DHHW"/>
    <property type="match status" value="1"/>
</dbReference>
<dbReference type="Proteomes" id="UP000779508">
    <property type="component" value="Unassembled WGS sequence"/>
</dbReference>
<dbReference type="InterPro" id="IPR025945">
    <property type="entry name" value="DHHW"/>
</dbReference>
<keyword evidence="1" id="KW-1133">Transmembrane helix</keyword>
<feature type="transmembrane region" description="Helical" evidence="1">
    <location>
        <begin position="7"/>
        <end position="27"/>
    </location>
</feature>
<reference evidence="2 3" key="1">
    <citation type="submission" date="2021-06" db="EMBL/GenBank/DDBJ databases">
        <authorList>
            <person name="Sun Q."/>
            <person name="Li D."/>
        </authorList>
    </citation>
    <scope>NUCLEOTIDE SEQUENCE [LARGE SCALE GENOMIC DNA]</scope>
    <source>
        <strain evidence="2 3">MSJ-5</strain>
    </source>
</reference>
<protein>
    <recommendedName>
        <fullName evidence="4">DHHW protein</fullName>
    </recommendedName>
</protein>
<dbReference type="EMBL" id="JAHLQK010000001">
    <property type="protein sequence ID" value="MBU5675209.1"/>
    <property type="molecule type" value="Genomic_DNA"/>
</dbReference>
<evidence type="ECO:0000313" key="2">
    <source>
        <dbReference type="EMBL" id="MBU5675209.1"/>
    </source>
</evidence>
<keyword evidence="3" id="KW-1185">Reference proteome</keyword>
<evidence type="ECO:0008006" key="4">
    <source>
        <dbReference type="Google" id="ProtNLM"/>
    </source>
</evidence>
<keyword evidence="1" id="KW-0812">Transmembrane</keyword>
<accession>A0ABS6FYR4</accession>
<evidence type="ECO:0000313" key="3">
    <source>
        <dbReference type="Proteomes" id="UP000779508"/>
    </source>
</evidence>
<dbReference type="RefSeq" id="WP_216414705.1">
    <property type="nucleotide sequence ID" value="NZ_JAHLQK010000001.1"/>
</dbReference>
<organism evidence="2 3">
    <name type="scientific">Alkaliphilus flagellatus</name>
    <dbReference type="NCBI Taxonomy" id="2841507"/>
    <lineage>
        <taxon>Bacteria</taxon>
        <taxon>Bacillati</taxon>
        <taxon>Bacillota</taxon>
        <taxon>Clostridia</taxon>
        <taxon>Peptostreptococcales</taxon>
        <taxon>Natronincolaceae</taxon>
        <taxon>Alkaliphilus</taxon>
    </lineage>
</organism>
<comment type="caution">
    <text evidence="2">The sequence shown here is derived from an EMBL/GenBank/DDBJ whole genome shotgun (WGS) entry which is preliminary data.</text>
</comment>
<name>A0ABS6FYR4_9FIRM</name>
<proteinExistence type="predicted"/>
<sequence>MNINRNKLTITIFCSIIYIGLIFNLVLPSRSFSPFENRMLQQMPSITWKALVSGQLRNETENYVADQFVARDFWIGLKSNIEIWIGKKENNQIYFGKDGFLLEKFEKPSEEIINNNINSIIQLAKSSPKNVFLMLVPNSVAIYNDRLPDYATTYPQQNVLDYIEDKTKDNLNFVNVYNSLLENKSDYIFFQTDHHWTARGAYYGYKRFLEMEGTKPISIDDFNIETVSDSFYGTYYSKARQNRKIGDRIEIFRPKNHFNIVVDYKDEGRKTDSLYELNRLKEKDKYTVFLDGNHALLTITTDVDNDNELLVIKDSFAHAMLPFLTNHYKTIHVIDPRYYNLSINEYITENNIDTILVLYNLSNFTTDTTISKVKR</sequence>
<keyword evidence="1" id="KW-0472">Membrane</keyword>
<gene>
    <name evidence="2" type="ORF">KQI88_02100</name>
</gene>
<evidence type="ECO:0000256" key="1">
    <source>
        <dbReference type="SAM" id="Phobius"/>
    </source>
</evidence>